<evidence type="ECO:0000313" key="6">
    <source>
        <dbReference type="EMBL" id="XCD07186.1"/>
    </source>
</evidence>
<evidence type="ECO:0000313" key="5">
    <source>
        <dbReference type="EMBL" id="XCD06534.1"/>
    </source>
</evidence>
<evidence type="ECO:0000313" key="2">
    <source>
        <dbReference type="EMBL" id="XCD04202.1"/>
    </source>
</evidence>
<dbReference type="EMBL" id="PP511763">
    <property type="protein sequence ID" value="XCD07186.1"/>
    <property type="molecule type" value="Genomic_DNA"/>
</dbReference>
<reference evidence="3" key="1">
    <citation type="submission" date="2024-03" db="EMBL/GenBank/DDBJ databases">
        <title>Diverse circular DNA viruses in blood, oral, and fecal samples of captive lemurs.</title>
        <authorList>
            <person name="Paietta E.N."/>
            <person name="Kraberger S."/>
            <person name="Lund M.C."/>
            <person name="Custer J.M."/>
            <person name="Vargas K.M."/>
            <person name="Ehmke E.E."/>
            <person name="Yoder A.D."/>
            <person name="Varsani A."/>
        </authorList>
    </citation>
    <scope>NUCLEOTIDE SEQUENCE</scope>
    <source>
        <strain evidence="2">Duke_21_107</strain>
        <strain evidence="3">Duke_24FF_1311</strain>
        <strain evidence="4">Duke_24FS_120</strain>
        <strain evidence="5">Duke_25FS_129</strain>
        <strain evidence="6">Duke_26_100</strain>
    </source>
</reference>
<organism evidence="3">
    <name type="scientific">Dulem virus 95</name>
    <dbReference type="NCBI Taxonomy" id="3145806"/>
    <lineage>
        <taxon>Viruses</taxon>
        <taxon>Monodnaviria</taxon>
        <taxon>Sangervirae</taxon>
        <taxon>Phixviricota</taxon>
        <taxon>Malgrandaviricetes</taxon>
        <taxon>Petitvirales</taxon>
        <taxon>Microviridae</taxon>
        <taxon>Microvirus</taxon>
    </lineage>
</organism>
<feature type="region of interest" description="Disordered" evidence="1">
    <location>
        <begin position="106"/>
        <end position="141"/>
    </location>
</feature>
<protein>
    <submittedName>
        <fullName evidence="3">Uncharacterized protein</fullName>
    </submittedName>
</protein>
<dbReference type="EMBL" id="PP511515">
    <property type="protein sequence ID" value="XCD04849.1"/>
    <property type="molecule type" value="Genomic_DNA"/>
</dbReference>
<evidence type="ECO:0000256" key="1">
    <source>
        <dbReference type="SAM" id="MobiDB-lite"/>
    </source>
</evidence>
<proteinExistence type="predicted"/>
<sequence>MAKFFNAWDNPPVDKGEITTLPSDTEPGLVQSVDDLVKQCLRTGFIPQPEADEYDCQEGDDFQELPEEFDNLLDLELVDYSSIVDAGIAAYQNLVAEGKINKDGTRVHDTKATSSGTAKKPSGEDVEVATDSSHPEDLEEE</sequence>
<dbReference type="EMBL" id="PP511684">
    <property type="protein sequence ID" value="XCD06534.1"/>
    <property type="molecule type" value="Genomic_DNA"/>
</dbReference>
<name>A0AAU8AXV3_9VIRU</name>
<evidence type="ECO:0000313" key="3">
    <source>
        <dbReference type="EMBL" id="XCD04849.1"/>
    </source>
</evidence>
<accession>A0AAU8AXV3</accession>
<evidence type="ECO:0000313" key="4">
    <source>
        <dbReference type="EMBL" id="XCD05632.1"/>
    </source>
</evidence>
<dbReference type="EMBL" id="PP511438">
    <property type="protein sequence ID" value="XCD04202.1"/>
    <property type="molecule type" value="Genomic_DNA"/>
</dbReference>
<dbReference type="EMBL" id="PP511586">
    <property type="protein sequence ID" value="XCD05632.1"/>
    <property type="molecule type" value="Genomic_DNA"/>
</dbReference>